<proteinExistence type="predicted"/>
<dbReference type="RefSeq" id="WP_315572195.1">
    <property type="nucleotide sequence ID" value="NZ_CP118868.1"/>
</dbReference>
<dbReference type="Proteomes" id="UP001220478">
    <property type="component" value="Chromosome"/>
</dbReference>
<protein>
    <recommendedName>
        <fullName evidence="3">KTSC domain-containing protein</fullName>
    </recommendedName>
</protein>
<organism evidence="1 2">
    <name type="scientific">Amygdalobacter indicium</name>
    <dbReference type="NCBI Taxonomy" id="3029272"/>
    <lineage>
        <taxon>Bacteria</taxon>
        <taxon>Bacillati</taxon>
        <taxon>Bacillota</taxon>
        <taxon>Clostridia</taxon>
        <taxon>Eubacteriales</taxon>
        <taxon>Oscillospiraceae</taxon>
        <taxon>Amygdalobacter</taxon>
    </lineage>
</organism>
<evidence type="ECO:0000313" key="2">
    <source>
        <dbReference type="Proteomes" id="UP001220478"/>
    </source>
</evidence>
<keyword evidence="2" id="KW-1185">Reference proteome</keyword>
<name>A0ABY8CA51_9FIRM</name>
<accession>A0ABY8CA51</accession>
<reference evidence="1 2" key="1">
    <citation type="submission" date="2023-02" db="EMBL/GenBank/DDBJ databases">
        <title>Novel Oscillospiraceae bacterial genomes.</title>
        <authorList>
            <person name="Srinivasan S."/>
            <person name="Austin M.N."/>
            <person name="Fiedler T.L."/>
            <person name="Strenk S.M."/>
            <person name="Agnew K.J."/>
            <person name="Nagana Gowda G.A."/>
            <person name="Raftery D."/>
            <person name="Beamer M.A."/>
            <person name="Achilles S.L."/>
            <person name="Wiesenfeld H.C."/>
            <person name="Fredricks D.N."/>
            <person name="Hillier S.L."/>
        </authorList>
    </citation>
    <scope>NUCLEOTIDE SEQUENCE [LARGE SCALE GENOMIC DNA]</scope>
    <source>
        <strain evidence="1 2">CHIC02 1186E3-8</strain>
    </source>
</reference>
<sequence>MDELIGKEVKHPRFGYGRIKNIKNNYIEVVFAGQSKIFQYPQAFETYLQIQDSAGADYVRKILRDSKLSR</sequence>
<evidence type="ECO:0008006" key="3">
    <source>
        <dbReference type="Google" id="ProtNLM"/>
    </source>
</evidence>
<evidence type="ECO:0000313" key="1">
    <source>
        <dbReference type="EMBL" id="WEG36168.1"/>
    </source>
</evidence>
<gene>
    <name evidence="1" type="ORF">PYS61_03085</name>
</gene>
<dbReference type="EMBL" id="CP118868">
    <property type="protein sequence ID" value="WEG36168.1"/>
    <property type="molecule type" value="Genomic_DNA"/>
</dbReference>